<dbReference type="OrthoDB" id="10070415at2759"/>
<dbReference type="VEuPathDB" id="VectorBase:BGLAX_027006"/>
<dbReference type="EnsemblMetazoa" id="BGLB039952-RA">
    <property type="protein sequence ID" value="BGLB039952-PA"/>
    <property type="gene ID" value="BGLB039952"/>
</dbReference>
<feature type="domain" description="Reverse transcriptase" evidence="1">
    <location>
        <begin position="2"/>
        <end position="106"/>
    </location>
</feature>
<dbReference type="PANTHER" id="PTHR47027">
    <property type="entry name" value="REVERSE TRANSCRIPTASE DOMAIN-CONTAINING PROTEIN"/>
    <property type="match status" value="1"/>
</dbReference>
<protein>
    <recommendedName>
        <fullName evidence="1">Reverse transcriptase domain-containing protein</fullName>
    </recommendedName>
</protein>
<evidence type="ECO:0000313" key="2">
    <source>
        <dbReference type="EnsemblMetazoa" id="BGLB039952-PA"/>
    </source>
</evidence>
<evidence type="ECO:0000259" key="1">
    <source>
        <dbReference type="Pfam" id="PF00078"/>
    </source>
</evidence>
<name>A0A2C9M9C5_BIOGL</name>
<organism evidence="2 3">
    <name type="scientific">Biomphalaria glabrata</name>
    <name type="common">Bloodfluke planorb</name>
    <name type="synonym">Freshwater snail</name>
    <dbReference type="NCBI Taxonomy" id="6526"/>
    <lineage>
        <taxon>Eukaryota</taxon>
        <taxon>Metazoa</taxon>
        <taxon>Spiralia</taxon>
        <taxon>Lophotrochozoa</taxon>
        <taxon>Mollusca</taxon>
        <taxon>Gastropoda</taxon>
        <taxon>Heterobranchia</taxon>
        <taxon>Euthyneura</taxon>
        <taxon>Panpulmonata</taxon>
        <taxon>Hygrophila</taxon>
        <taxon>Lymnaeoidea</taxon>
        <taxon>Planorbidae</taxon>
        <taxon>Biomphalaria</taxon>
    </lineage>
</organism>
<dbReference type="Pfam" id="PF00078">
    <property type="entry name" value="RVT_1"/>
    <property type="match status" value="1"/>
</dbReference>
<dbReference type="InterPro" id="IPR000477">
    <property type="entry name" value="RT_dom"/>
</dbReference>
<gene>
    <name evidence="2" type="primary">106074981</name>
</gene>
<dbReference type="PANTHER" id="PTHR47027:SF25">
    <property type="entry name" value="REVERSE TRANSCRIPTASE DOMAIN-CONTAINING PROTEIN"/>
    <property type="match status" value="1"/>
</dbReference>
<dbReference type="AlphaFoldDB" id="A0A2C9M9C5"/>
<proteinExistence type="predicted"/>
<dbReference type="VEuPathDB" id="VectorBase:BGLB039952"/>
<evidence type="ECO:0000313" key="3">
    <source>
        <dbReference type="Proteomes" id="UP000076420"/>
    </source>
</evidence>
<dbReference type="STRING" id="6526.A0A2C9M9C5"/>
<reference evidence="2" key="1">
    <citation type="submission" date="2020-05" db="UniProtKB">
        <authorList>
            <consortium name="EnsemblMetazoa"/>
        </authorList>
    </citation>
    <scope>IDENTIFICATION</scope>
    <source>
        <strain evidence="2">BB02</strain>
    </source>
</reference>
<dbReference type="KEGG" id="bgt:106074981"/>
<dbReference type="Proteomes" id="UP000076420">
    <property type="component" value="Unassembled WGS sequence"/>
</dbReference>
<accession>A0A2C9M9C5</accession>
<sequence>MLLSFLSKVLTRIILECLKDALDKRLRPEQAGFCKEKSCTDYIATLRIIIEQSIEWQSPLYMTFVDFEKAFDSIDREVIWRLMNYYGIPTKFTNIIKQLYDDSSCQVHN</sequence>